<accession>A0A183INW6</accession>
<reference evidence="1 2" key="2">
    <citation type="submission" date="2018-11" db="EMBL/GenBank/DDBJ databases">
        <authorList>
            <consortium name="Pathogen Informatics"/>
        </authorList>
    </citation>
    <scope>NUCLEOTIDE SEQUENCE [LARGE SCALE GENOMIC DNA]</scope>
</reference>
<dbReference type="Proteomes" id="UP000270296">
    <property type="component" value="Unassembled WGS sequence"/>
</dbReference>
<name>A0A183INW6_9BILA</name>
<evidence type="ECO:0000313" key="3">
    <source>
        <dbReference type="WBParaSite" id="SBAD_0000552901-mRNA-1"/>
    </source>
</evidence>
<dbReference type="EMBL" id="UZAM01008903">
    <property type="protein sequence ID" value="VDP06898.1"/>
    <property type="molecule type" value="Genomic_DNA"/>
</dbReference>
<reference evidence="3" key="1">
    <citation type="submission" date="2016-06" db="UniProtKB">
        <authorList>
            <consortium name="WormBaseParasite"/>
        </authorList>
    </citation>
    <scope>IDENTIFICATION</scope>
</reference>
<gene>
    <name evidence="1" type="ORF">SBAD_LOCUS5313</name>
</gene>
<dbReference type="WBParaSite" id="SBAD_0000552901-mRNA-1">
    <property type="protein sequence ID" value="SBAD_0000552901-mRNA-1"/>
    <property type="gene ID" value="SBAD_0000552901"/>
</dbReference>
<evidence type="ECO:0000313" key="1">
    <source>
        <dbReference type="EMBL" id="VDP06898.1"/>
    </source>
</evidence>
<protein>
    <submittedName>
        <fullName evidence="3">Secreted protein</fullName>
    </submittedName>
</protein>
<evidence type="ECO:0000313" key="2">
    <source>
        <dbReference type="Proteomes" id="UP000270296"/>
    </source>
</evidence>
<dbReference type="AlphaFoldDB" id="A0A183INW6"/>
<proteinExistence type="predicted"/>
<keyword evidence="2" id="KW-1185">Reference proteome</keyword>
<sequence>MDPPQLLPTASRCSALVPLQSPSVWNAWTTGMCGSRVSSCSSAGLRVPINGRRRLPMICSAFGAPAPCFRSTTLQLPPRHLSFCTFRAKTGSYQKETFAFITGAIGSKRT</sequence>
<organism evidence="3">
    <name type="scientific">Soboliphyme baturini</name>
    <dbReference type="NCBI Taxonomy" id="241478"/>
    <lineage>
        <taxon>Eukaryota</taxon>
        <taxon>Metazoa</taxon>
        <taxon>Ecdysozoa</taxon>
        <taxon>Nematoda</taxon>
        <taxon>Enoplea</taxon>
        <taxon>Dorylaimia</taxon>
        <taxon>Dioctophymatida</taxon>
        <taxon>Dioctophymatoidea</taxon>
        <taxon>Soboliphymatidae</taxon>
        <taxon>Soboliphyme</taxon>
    </lineage>
</organism>